<dbReference type="GO" id="GO:0016020">
    <property type="term" value="C:membrane"/>
    <property type="evidence" value="ECO:0007669"/>
    <property type="project" value="UniProtKB-SubCell"/>
</dbReference>
<organism evidence="9 10">
    <name type="scientific">Drosophila busckii</name>
    <name type="common">Fruit fly</name>
    <dbReference type="NCBI Taxonomy" id="30019"/>
    <lineage>
        <taxon>Eukaryota</taxon>
        <taxon>Metazoa</taxon>
        <taxon>Ecdysozoa</taxon>
        <taxon>Arthropoda</taxon>
        <taxon>Hexapoda</taxon>
        <taxon>Insecta</taxon>
        <taxon>Pterygota</taxon>
        <taxon>Neoptera</taxon>
        <taxon>Endopterygota</taxon>
        <taxon>Diptera</taxon>
        <taxon>Brachycera</taxon>
        <taxon>Muscomorpha</taxon>
        <taxon>Ephydroidea</taxon>
        <taxon>Drosophilidae</taxon>
        <taxon>Drosophila</taxon>
    </lineage>
</organism>
<dbReference type="PANTHER" id="PTHR23511:SF37">
    <property type="entry name" value="MAJOR FACILITATOR SUPERFAMILY (MFS) PROFILE DOMAIN-CONTAINING PROTEIN-RELATED"/>
    <property type="match status" value="1"/>
</dbReference>
<keyword evidence="10" id="KW-1185">Reference proteome</keyword>
<feature type="transmembrane region" description="Helical" evidence="7">
    <location>
        <begin position="273"/>
        <end position="290"/>
    </location>
</feature>
<feature type="transmembrane region" description="Helical" evidence="7">
    <location>
        <begin position="117"/>
        <end position="134"/>
    </location>
</feature>
<name>A0A0M4ETZ0_DROBS</name>
<evidence type="ECO:0000256" key="3">
    <source>
        <dbReference type="ARBA" id="ARBA00022448"/>
    </source>
</evidence>
<evidence type="ECO:0000256" key="4">
    <source>
        <dbReference type="ARBA" id="ARBA00022692"/>
    </source>
</evidence>
<evidence type="ECO:0000313" key="10">
    <source>
        <dbReference type="Proteomes" id="UP000494163"/>
    </source>
</evidence>
<feature type="transmembrane region" description="Helical" evidence="7">
    <location>
        <begin position="334"/>
        <end position="356"/>
    </location>
</feature>
<comment type="subcellular location">
    <subcellularLocation>
        <location evidence="1">Membrane</location>
        <topology evidence="1">Multi-pass membrane protein</topology>
    </subcellularLocation>
</comment>
<dbReference type="InterPro" id="IPR020846">
    <property type="entry name" value="MFS_dom"/>
</dbReference>
<reference evidence="9 10" key="1">
    <citation type="submission" date="2015-08" db="EMBL/GenBank/DDBJ databases">
        <title>Ancestral chromatin configuration constrains chromatin evolution on differentiating sex chromosomes in Drosophila.</title>
        <authorList>
            <person name="Zhou Q."/>
            <person name="Bachtrog D."/>
        </authorList>
    </citation>
    <scope>NUCLEOTIDE SEQUENCE [LARGE SCALE GENOMIC DNA]</scope>
    <source>
        <tissue evidence="9">Whole larvae</tissue>
    </source>
</reference>
<dbReference type="Proteomes" id="UP000494163">
    <property type="component" value="Chromosome 2R"/>
</dbReference>
<feature type="transmembrane region" description="Helical" evidence="7">
    <location>
        <begin position="296"/>
        <end position="322"/>
    </location>
</feature>
<evidence type="ECO:0000256" key="7">
    <source>
        <dbReference type="SAM" id="Phobius"/>
    </source>
</evidence>
<feature type="transmembrane region" description="Helical" evidence="7">
    <location>
        <begin position="91"/>
        <end position="111"/>
    </location>
</feature>
<evidence type="ECO:0000256" key="5">
    <source>
        <dbReference type="ARBA" id="ARBA00022989"/>
    </source>
</evidence>
<dbReference type="SUPFAM" id="SSF103473">
    <property type="entry name" value="MFS general substrate transporter"/>
    <property type="match status" value="1"/>
</dbReference>
<feature type="transmembrane region" description="Helical" evidence="7">
    <location>
        <begin position="362"/>
        <end position="381"/>
    </location>
</feature>
<proteinExistence type="inferred from homology"/>
<accession>A0A0M4ETZ0</accession>
<dbReference type="InterPro" id="IPR005828">
    <property type="entry name" value="MFS_sugar_transport-like"/>
</dbReference>
<evidence type="ECO:0000256" key="6">
    <source>
        <dbReference type="ARBA" id="ARBA00023136"/>
    </source>
</evidence>
<feature type="transmembrane region" description="Helical" evidence="7">
    <location>
        <begin position="146"/>
        <end position="165"/>
    </location>
</feature>
<feature type="transmembrane region" description="Helical" evidence="7">
    <location>
        <begin position="185"/>
        <end position="203"/>
    </location>
</feature>
<keyword evidence="4 7" id="KW-0812">Transmembrane</keyword>
<evidence type="ECO:0000313" key="9">
    <source>
        <dbReference type="EMBL" id="ALC40782.1"/>
    </source>
</evidence>
<dbReference type="STRING" id="30019.A0A0M4ETZ0"/>
<dbReference type="Gene3D" id="1.20.1250.20">
    <property type="entry name" value="MFS general substrate transporter like domains"/>
    <property type="match status" value="2"/>
</dbReference>
<gene>
    <name evidence="9" type="ORF">Dbus_chr2Rg361</name>
</gene>
<protein>
    <submittedName>
        <fullName evidence="9">CG33234</fullName>
    </submittedName>
</protein>
<evidence type="ECO:0000256" key="1">
    <source>
        <dbReference type="ARBA" id="ARBA00004141"/>
    </source>
</evidence>
<evidence type="ECO:0000256" key="2">
    <source>
        <dbReference type="ARBA" id="ARBA00008335"/>
    </source>
</evidence>
<dbReference type="AlphaFoldDB" id="A0A0M4ETZ0"/>
<feature type="domain" description="Major facilitator superfamily (MFS) profile" evidence="8">
    <location>
        <begin position="1"/>
        <end position="391"/>
    </location>
</feature>
<dbReference type="PROSITE" id="PS50850">
    <property type="entry name" value="MFS"/>
    <property type="match status" value="1"/>
</dbReference>
<dbReference type="GO" id="GO:0022857">
    <property type="term" value="F:transmembrane transporter activity"/>
    <property type="evidence" value="ECO:0007669"/>
    <property type="project" value="InterPro"/>
</dbReference>
<evidence type="ECO:0000259" key="8">
    <source>
        <dbReference type="PROSITE" id="PS50850"/>
    </source>
</evidence>
<comment type="similarity">
    <text evidence="2">Belongs to the major facilitator superfamily.</text>
</comment>
<dbReference type="OrthoDB" id="10262656at2759"/>
<dbReference type="InterPro" id="IPR036259">
    <property type="entry name" value="MFS_trans_sf"/>
</dbReference>
<dbReference type="OMA" id="MERICRM"/>
<keyword evidence="6 7" id="KW-0472">Membrane</keyword>
<dbReference type="EMBL" id="CP012524">
    <property type="protein sequence ID" value="ALC40782.1"/>
    <property type="molecule type" value="Genomic_DNA"/>
</dbReference>
<keyword evidence="5 7" id="KW-1133">Transmembrane helix</keyword>
<dbReference type="Pfam" id="PF00083">
    <property type="entry name" value="Sugar_tr"/>
    <property type="match status" value="1"/>
</dbReference>
<keyword evidence="3" id="KW-0813">Transport</keyword>
<dbReference type="PANTHER" id="PTHR23511">
    <property type="entry name" value="SYNAPTIC VESICLE GLYCOPROTEIN 2"/>
    <property type="match status" value="1"/>
</dbReference>
<sequence length="391" mass="44196">MVEEDIDVVLQKLGFGRMQFIIFFGCAIQQWYVSNEQFGSGIAGVAAGCDLNIDDERSSWMIASIFTSQILSSNVWGFLSDEIGRRKQMLIAAAMTMILSSISALMPNFWLFLANRFLVGCFVTGLAQAVLTYVSEFTQISLRPRIIIFVCYFIGLSMIYVPAMLLLPQPAVRISRYISMSSWRLLLWMNLFPGLIAFVLIYSMPESPKYYLSVDKHDEAYAVLNWCCRLNKGKDVTLQSLGIDRIALPRLRRSTMPIRITSRYLLLMRFHRKTILILFSSVSVIAGLLLNVARGYYVLLICYVLLCVPPLCTLHMVLSVIIDVIPTRLRSKAVAFSMMIGRVGTLMATLYVGYTFTNNCFITFNAYVIIMIVSLILILLLPKDTDDIGTD</sequence>